<dbReference type="RefSeq" id="WP_251592824.1">
    <property type="nucleotide sequence ID" value="NZ_JAMLJI010000002.1"/>
</dbReference>
<dbReference type="InterPro" id="IPR002933">
    <property type="entry name" value="Peptidase_M20"/>
</dbReference>
<proteinExistence type="predicted"/>
<dbReference type="InterPro" id="IPR011650">
    <property type="entry name" value="Peptidase_M20_dimer"/>
</dbReference>
<organism evidence="3 4">
    <name type="scientific">Larsenimonas suaedae</name>
    <dbReference type="NCBI Taxonomy" id="1851019"/>
    <lineage>
        <taxon>Bacteria</taxon>
        <taxon>Pseudomonadati</taxon>
        <taxon>Pseudomonadota</taxon>
        <taxon>Gammaproteobacteria</taxon>
        <taxon>Oceanospirillales</taxon>
        <taxon>Halomonadaceae</taxon>
        <taxon>Larsenimonas</taxon>
    </lineage>
</organism>
<dbReference type="Pfam" id="PF01546">
    <property type="entry name" value="Peptidase_M20"/>
    <property type="match status" value="1"/>
</dbReference>
<comment type="caution">
    <text evidence="3">The sequence shown here is derived from an EMBL/GenBank/DDBJ whole genome shotgun (WGS) entry which is preliminary data.</text>
</comment>
<protein>
    <submittedName>
        <fullName evidence="3">Aminoacyl-histidine dipeptidase</fullName>
    </submittedName>
</protein>
<dbReference type="Gene3D" id="3.40.630.10">
    <property type="entry name" value="Zn peptidases"/>
    <property type="match status" value="2"/>
</dbReference>
<gene>
    <name evidence="3" type="ORF">QC825_02030</name>
</gene>
<keyword evidence="4" id="KW-1185">Reference proteome</keyword>
<name>A0ABU1GS63_9GAMM</name>
<dbReference type="SUPFAM" id="SSF53187">
    <property type="entry name" value="Zn-dependent exopeptidases"/>
    <property type="match status" value="1"/>
</dbReference>
<dbReference type="PRINTS" id="PR00934">
    <property type="entry name" value="XHISDIPTASE"/>
</dbReference>
<dbReference type="PANTHER" id="PTHR43501:SF1">
    <property type="entry name" value="CYTOSOL NON-SPECIFIC DIPEPTIDASE"/>
    <property type="match status" value="1"/>
</dbReference>
<dbReference type="Pfam" id="PF07687">
    <property type="entry name" value="M20_dimer"/>
    <property type="match status" value="1"/>
</dbReference>
<evidence type="ECO:0000259" key="2">
    <source>
        <dbReference type="Pfam" id="PF07687"/>
    </source>
</evidence>
<dbReference type="PANTHER" id="PTHR43501">
    <property type="entry name" value="CYTOSOL NON-SPECIFIC DIPEPTIDASE"/>
    <property type="match status" value="1"/>
</dbReference>
<dbReference type="InterPro" id="IPR001160">
    <property type="entry name" value="Peptidase_M20C"/>
</dbReference>
<evidence type="ECO:0000256" key="1">
    <source>
        <dbReference type="ARBA" id="ARBA00022801"/>
    </source>
</evidence>
<feature type="domain" description="Peptidase M20 dimerisation" evidence="2">
    <location>
        <begin position="209"/>
        <end position="283"/>
    </location>
</feature>
<dbReference type="PIRSF" id="PIRSF016599">
    <property type="entry name" value="Xaa-His_dipept"/>
    <property type="match status" value="1"/>
</dbReference>
<accession>A0ABU1GS63</accession>
<evidence type="ECO:0000313" key="4">
    <source>
        <dbReference type="Proteomes" id="UP001269375"/>
    </source>
</evidence>
<reference evidence="3 4" key="1">
    <citation type="submission" date="2023-04" db="EMBL/GenBank/DDBJ databases">
        <title>A long-awaited taxogenomic arrangement of the family Halomonadaceae.</title>
        <authorList>
            <person name="De La Haba R."/>
            <person name="Chuvochina M."/>
            <person name="Wittouck S."/>
            <person name="Arahal D.R."/>
            <person name="Sanchez-Porro C."/>
            <person name="Hugenholtz P."/>
            <person name="Ventosa A."/>
        </authorList>
    </citation>
    <scope>NUCLEOTIDE SEQUENCE [LARGE SCALE GENOMIC DNA]</scope>
    <source>
        <strain evidence="3 4">DSM 22428</strain>
    </source>
</reference>
<keyword evidence="1" id="KW-0378">Hydrolase</keyword>
<sequence length="484" mass="52441">MNDHLDTLAPEPLWRHFRTLCNTPRPSGREQAILKKITDWADARGLEYEFDETGNLLIRKAATPGHEDAPGVVLQSHVDMVSQADSDIDHDFERDPIETYVEGGWLHARGTTLGADNGVGAAAALAILEDDALTHGPLEALFTIEEEASLVGARHLAPNWLHGEYLLNLDSEFRGEVYIGCAGGNDVKVDHDFKQLEVESNQQVLEVSVSGLVGGHSGMDIDKGRANANVLLASALWALRDTGVQLVSWSGGTMRNAITRDASATIVVQAEAETLVGETLRAFEQRERGLYQGIDDGLRIEVTQAATPARQALSQDDSRRLLAVLAAMPYGIDRMSVAVPGVAESSNNIGVLRLEHGHLHLGAMVRALNLDSAEALNERFRALFSLIDVEAIAGEGYPGWAPNAQSPLLARFIELHEREVGAPAEVKVIHAGLECGIIGAKYPGLDMISFGPTILGAHSPTERVELEAVEEFYRLLQAMIEELA</sequence>
<dbReference type="NCBIfam" id="TIGR01893">
    <property type="entry name" value="aa-his-dipept"/>
    <property type="match status" value="1"/>
</dbReference>
<dbReference type="CDD" id="cd03890">
    <property type="entry name" value="M20_pepD"/>
    <property type="match status" value="1"/>
</dbReference>
<dbReference type="Proteomes" id="UP001269375">
    <property type="component" value="Unassembled WGS sequence"/>
</dbReference>
<evidence type="ECO:0000313" key="3">
    <source>
        <dbReference type="EMBL" id="MDR5894851.1"/>
    </source>
</evidence>
<dbReference type="EMBL" id="JARWAO010000001">
    <property type="protein sequence ID" value="MDR5894851.1"/>
    <property type="molecule type" value="Genomic_DNA"/>
</dbReference>